<feature type="transmembrane region" description="Helical" evidence="7">
    <location>
        <begin position="59"/>
        <end position="79"/>
    </location>
</feature>
<evidence type="ECO:0000256" key="7">
    <source>
        <dbReference type="RuleBase" id="RU369079"/>
    </source>
</evidence>
<keyword evidence="6 7" id="KW-0472">Membrane</keyword>
<comment type="function">
    <text evidence="7">Part of the tripartite ATP-independent periplasmic (TRAP) transport system.</text>
</comment>
<dbReference type="Proteomes" id="UP001629230">
    <property type="component" value="Unassembled WGS sequence"/>
</dbReference>
<feature type="domain" description="TRAP C4-dicarboxylate transport system permease DctM subunit" evidence="8">
    <location>
        <begin position="11"/>
        <end position="422"/>
    </location>
</feature>
<keyword evidence="10" id="KW-1185">Reference proteome</keyword>
<evidence type="ECO:0000256" key="5">
    <source>
        <dbReference type="ARBA" id="ARBA00022989"/>
    </source>
</evidence>
<dbReference type="NCBIfam" id="TIGR00786">
    <property type="entry name" value="dctM"/>
    <property type="match status" value="1"/>
</dbReference>
<keyword evidence="4 7" id="KW-0812">Transmembrane</keyword>
<evidence type="ECO:0000256" key="6">
    <source>
        <dbReference type="ARBA" id="ARBA00023136"/>
    </source>
</evidence>
<dbReference type="PANTHER" id="PTHR33362">
    <property type="entry name" value="SIALIC ACID TRAP TRANSPORTER PERMEASE PROTEIN SIAT-RELATED"/>
    <property type="match status" value="1"/>
</dbReference>
<evidence type="ECO:0000259" key="8">
    <source>
        <dbReference type="Pfam" id="PF06808"/>
    </source>
</evidence>
<feature type="transmembrane region" description="Helical" evidence="7">
    <location>
        <begin position="220"/>
        <end position="242"/>
    </location>
</feature>
<accession>A0ABW9B4F9</accession>
<gene>
    <name evidence="9" type="ORF">PQR57_39500</name>
</gene>
<protein>
    <recommendedName>
        <fullName evidence="7">TRAP transporter large permease protein</fullName>
    </recommendedName>
</protein>
<dbReference type="Pfam" id="PF06808">
    <property type="entry name" value="DctM"/>
    <property type="match status" value="1"/>
</dbReference>
<evidence type="ECO:0000256" key="1">
    <source>
        <dbReference type="ARBA" id="ARBA00004429"/>
    </source>
</evidence>
<comment type="similarity">
    <text evidence="7">Belongs to the TRAP transporter large permease family.</text>
</comment>
<keyword evidence="5 7" id="KW-1133">Transmembrane helix</keyword>
<feature type="transmembrane region" description="Helical" evidence="7">
    <location>
        <begin position="176"/>
        <end position="199"/>
    </location>
</feature>
<dbReference type="InterPro" id="IPR004681">
    <property type="entry name" value="TRAP_DctM"/>
</dbReference>
<evidence type="ECO:0000313" key="9">
    <source>
        <dbReference type="EMBL" id="MFM0007038.1"/>
    </source>
</evidence>
<feature type="transmembrane region" description="Helical" evidence="7">
    <location>
        <begin position="408"/>
        <end position="427"/>
    </location>
</feature>
<evidence type="ECO:0000256" key="3">
    <source>
        <dbReference type="ARBA" id="ARBA00022519"/>
    </source>
</evidence>
<keyword evidence="3 7" id="KW-0997">Cell inner membrane</keyword>
<feature type="transmembrane region" description="Helical" evidence="7">
    <location>
        <begin position="99"/>
        <end position="128"/>
    </location>
</feature>
<sequence length="431" mass="46120">MPPELQIAMSFGTFLLLLACGMSVPFAIAVPGTLFLFLQNGFSALRGLGLVSWGSMDSFTLTAVPLFVLMAEIMQFSGLSSRIYRGLSRLVCRVPGGLVQTNIVGCALFAAITGSSVATAASIGGVALPQLLRRGYEPRLSAGSLAAGGTLGILFPPSVALIIYGSLTDTSIAKLFMAGVIPGLMLTAMFMLYVGIYALARPKSTPAEPPLASLIELGRALVDVVPFVLLIGGTMGSMYLGLVTPVEAATAGSIFATILAILMGDMSLDKFRQALRRTVLIVGNLLFIIYAAFIFAYAIDTSGVGEELTNWIVSLHLTRVEFFLALFLLYSILGCLVESIGMMVVTVPLLHPVLLQYGISPIWFGVILVMYIELGQISPPIGINLFVIQSIWTGVLRDVVLGTMPFHVIMFVLLLILSVWPDLVMWLPGRM</sequence>
<proteinExistence type="inferred from homology"/>
<feature type="transmembrane region" description="Helical" evidence="7">
    <location>
        <begin position="248"/>
        <end position="266"/>
    </location>
</feature>
<keyword evidence="2" id="KW-1003">Cell membrane</keyword>
<comment type="subunit">
    <text evidence="7">The complex comprises the extracytoplasmic solute receptor protein and the two transmembrane proteins.</text>
</comment>
<evidence type="ECO:0000256" key="4">
    <source>
        <dbReference type="ARBA" id="ARBA00022692"/>
    </source>
</evidence>
<name>A0ABW9B4F9_9BURK</name>
<dbReference type="EMBL" id="JAQQEZ010000051">
    <property type="protein sequence ID" value="MFM0007038.1"/>
    <property type="molecule type" value="Genomic_DNA"/>
</dbReference>
<keyword evidence="7" id="KW-0813">Transport</keyword>
<dbReference type="InterPro" id="IPR010656">
    <property type="entry name" value="DctM"/>
</dbReference>
<comment type="subcellular location">
    <subcellularLocation>
        <location evidence="1 7">Cell inner membrane</location>
        <topology evidence="1 7">Multi-pass membrane protein</topology>
    </subcellularLocation>
</comment>
<dbReference type="PANTHER" id="PTHR33362:SF5">
    <property type="entry name" value="C4-DICARBOXYLATE TRAP TRANSPORTER LARGE PERMEASE PROTEIN DCTM"/>
    <property type="match status" value="1"/>
</dbReference>
<feature type="transmembrane region" description="Helical" evidence="7">
    <location>
        <begin position="12"/>
        <end position="38"/>
    </location>
</feature>
<feature type="transmembrane region" description="Helical" evidence="7">
    <location>
        <begin position="349"/>
        <end position="371"/>
    </location>
</feature>
<organism evidence="9 10">
    <name type="scientific">Paraburkholderia dipogonis</name>
    <dbReference type="NCBI Taxonomy" id="1211383"/>
    <lineage>
        <taxon>Bacteria</taxon>
        <taxon>Pseudomonadati</taxon>
        <taxon>Pseudomonadota</taxon>
        <taxon>Betaproteobacteria</taxon>
        <taxon>Burkholderiales</taxon>
        <taxon>Burkholderiaceae</taxon>
        <taxon>Paraburkholderia</taxon>
    </lineage>
</organism>
<feature type="transmembrane region" description="Helical" evidence="7">
    <location>
        <begin position="278"/>
        <end position="299"/>
    </location>
</feature>
<feature type="transmembrane region" description="Helical" evidence="7">
    <location>
        <begin position="319"/>
        <end position="337"/>
    </location>
</feature>
<dbReference type="PIRSF" id="PIRSF006066">
    <property type="entry name" value="HI0050"/>
    <property type="match status" value="1"/>
</dbReference>
<evidence type="ECO:0000256" key="2">
    <source>
        <dbReference type="ARBA" id="ARBA00022475"/>
    </source>
</evidence>
<evidence type="ECO:0000313" key="10">
    <source>
        <dbReference type="Proteomes" id="UP001629230"/>
    </source>
</evidence>
<comment type="caution">
    <text evidence="9">The sequence shown here is derived from an EMBL/GenBank/DDBJ whole genome shotgun (WGS) entry which is preliminary data.</text>
</comment>
<feature type="transmembrane region" description="Helical" evidence="7">
    <location>
        <begin position="140"/>
        <end position="164"/>
    </location>
</feature>
<reference evidence="9 10" key="1">
    <citation type="journal article" date="2024" name="Chem. Sci.">
        <title>Discovery of megapolipeptins by genome mining of a Burkholderiales bacteria collection.</title>
        <authorList>
            <person name="Paulo B.S."/>
            <person name="Recchia M.J.J."/>
            <person name="Lee S."/>
            <person name="Fergusson C.H."/>
            <person name="Romanowski S.B."/>
            <person name="Hernandez A."/>
            <person name="Krull N."/>
            <person name="Liu D.Y."/>
            <person name="Cavanagh H."/>
            <person name="Bos A."/>
            <person name="Gray C.A."/>
            <person name="Murphy B.T."/>
            <person name="Linington R.G."/>
            <person name="Eustaquio A.S."/>
        </authorList>
    </citation>
    <scope>NUCLEOTIDE SEQUENCE [LARGE SCALE GENOMIC DNA]</scope>
    <source>
        <strain evidence="9 10">RL17-350-BIC-A</strain>
    </source>
</reference>
<dbReference type="RefSeq" id="WP_408181556.1">
    <property type="nucleotide sequence ID" value="NZ_JAQQEZ010000051.1"/>
</dbReference>